<dbReference type="InterPro" id="IPR003848">
    <property type="entry name" value="DUF218"/>
</dbReference>
<dbReference type="InterPro" id="IPR014729">
    <property type="entry name" value="Rossmann-like_a/b/a_fold"/>
</dbReference>
<comment type="caution">
    <text evidence="2">The sequence shown here is derived from an EMBL/GenBank/DDBJ whole genome shotgun (WGS) entry which is preliminary data.</text>
</comment>
<protein>
    <recommendedName>
        <fullName evidence="1">DUF218 domain-containing protein</fullName>
    </recommendedName>
</protein>
<evidence type="ECO:0000259" key="1">
    <source>
        <dbReference type="Pfam" id="PF02698"/>
    </source>
</evidence>
<evidence type="ECO:0000313" key="3">
    <source>
        <dbReference type="Proteomes" id="UP000294513"/>
    </source>
</evidence>
<sequence>MSGQVFRALLIERGVPADVIRVEDRSANTWQNVELALPFLREALAAGLTITAVCKWYHRRAIHPRVGRGLSPCG</sequence>
<name>A0A4R5C5S7_9ACTN</name>
<feature type="domain" description="DUF218" evidence="1">
    <location>
        <begin position="4"/>
        <end position="58"/>
    </location>
</feature>
<reference evidence="2 3" key="1">
    <citation type="submission" date="2019-03" db="EMBL/GenBank/DDBJ databases">
        <title>Draft genome sequences of novel Actinobacteria.</title>
        <authorList>
            <person name="Sahin N."/>
            <person name="Ay H."/>
            <person name="Saygin H."/>
        </authorList>
    </citation>
    <scope>NUCLEOTIDE SEQUENCE [LARGE SCALE GENOMIC DNA]</scope>
    <source>
        <strain evidence="2 3">H3C3</strain>
    </source>
</reference>
<organism evidence="2 3">
    <name type="scientific">Actinomadura rubrisoli</name>
    <dbReference type="NCBI Taxonomy" id="2530368"/>
    <lineage>
        <taxon>Bacteria</taxon>
        <taxon>Bacillati</taxon>
        <taxon>Actinomycetota</taxon>
        <taxon>Actinomycetes</taxon>
        <taxon>Streptosporangiales</taxon>
        <taxon>Thermomonosporaceae</taxon>
        <taxon>Actinomadura</taxon>
    </lineage>
</organism>
<proteinExistence type="predicted"/>
<dbReference type="Pfam" id="PF02698">
    <property type="entry name" value="DUF218"/>
    <property type="match status" value="1"/>
</dbReference>
<dbReference type="Gene3D" id="3.40.50.620">
    <property type="entry name" value="HUPs"/>
    <property type="match status" value="1"/>
</dbReference>
<gene>
    <name evidence="2" type="ORF">E1298_09930</name>
</gene>
<dbReference type="Proteomes" id="UP000294513">
    <property type="component" value="Unassembled WGS sequence"/>
</dbReference>
<dbReference type="RefSeq" id="WP_131891514.1">
    <property type="nucleotide sequence ID" value="NZ_SMKU01000033.1"/>
</dbReference>
<dbReference type="OrthoDB" id="9782395at2"/>
<keyword evidence="3" id="KW-1185">Reference proteome</keyword>
<dbReference type="EMBL" id="SMKU01000033">
    <property type="protein sequence ID" value="TDD93370.1"/>
    <property type="molecule type" value="Genomic_DNA"/>
</dbReference>
<accession>A0A4R5C5S7</accession>
<evidence type="ECO:0000313" key="2">
    <source>
        <dbReference type="EMBL" id="TDD93370.1"/>
    </source>
</evidence>
<dbReference type="AlphaFoldDB" id="A0A4R5C5S7"/>